<dbReference type="Proteomes" id="UP001589608">
    <property type="component" value="Unassembled WGS sequence"/>
</dbReference>
<reference evidence="2 3" key="1">
    <citation type="submission" date="2024-09" db="EMBL/GenBank/DDBJ databases">
        <authorList>
            <person name="Sun Q."/>
            <person name="Mori K."/>
        </authorList>
    </citation>
    <scope>NUCLEOTIDE SEQUENCE [LARGE SCALE GENOMIC DNA]</scope>
    <source>
        <strain evidence="2 3">JCM 3307</strain>
    </source>
</reference>
<evidence type="ECO:0000313" key="3">
    <source>
        <dbReference type="Proteomes" id="UP001589608"/>
    </source>
</evidence>
<keyword evidence="3" id="KW-1185">Reference proteome</keyword>
<dbReference type="InterPro" id="IPR025334">
    <property type="entry name" value="DUF4240"/>
</dbReference>
<feature type="domain" description="DUF4240" evidence="1">
    <location>
        <begin position="8"/>
        <end position="120"/>
    </location>
</feature>
<sequence length="186" mass="20571">MKDFVAVDSDTFWSIIDGARSAAGERVTPGFAGRFTAALRMRLAALDKSELLDFDVHRTRLQARANSSAMWATGRVVARYADAFVDGLIARGRDHYERAVADPDALADDPAVRAVAAGDLPAHELAPREVEDLAEELYGETDDYPMLLRARTGQVAPQLQDDWDDENDDDVRKHLPRISALFLSSR</sequence>
<proteinExistence type="predicted"/>
<organism evidence="2 3">
    <name type="scientific">Dactylosporangium vinaceum</name>
    <dbReference type="NCBI Taxonomy" id="53362"/>
    <lineage>
        <taxon>Bacteria</taxon>
        <taxon>Bacillati</taxon>
        <taxon>Actinomycetota</taxon>
        <taxon>Actinomycetes</taxon>
        <taxon>Micromonosporales</taxon>
        <taxon>Micromonosporaceae</taxon>
        <taxon>Dactylosporangium</taxon>
    </lineage>
</organism>
<dbReference type="Pfam" id="PF14024">
    <property type="entry name" value="DUF4240"/>
    <property type="match status" value="1"/>
</dbReference>
<dbReference type="RefSeq" id="WP_223101515.1">
    <property type="nucleotide sequence ID" value="NZ_CP061913.1"/>
</dbReference>
<gene>
    <name evidence="2" type="ORF">ACFFTR_15295</name>
</gene>
<protein>
    <submittedName>
        <fullName evidence="2">DUF4240 domain-containing protein</fullName>
    </submittedName>
</protein>
<dbReference type="EMBL" id="JBHMCA010000026">
    <property type="protein sequence ID" value="MFB9444443.1"/>
    <property type="molecule type" value="Genomic_DNA"/>
</dbReference>
<evidence type="ECO:0000259" key="1">
    <source>
        <dbReference type="Pfam" id="PF14024"/>
    </source>
</evidence>
<accession>A0ABV5M6G8</accession>
<name>A0ABV5M6G8_9ACTN</name>
<evidence type="ECO:0000313" key="2">
    <source>
        <dbReference type="EMBL" id="MFB9444443.1"/>
    </source>
</evidence>
<comment type="caution">
    <text evidence="2">The sequence shown here is derived from an EMBL/GenBank/DDBJ whole genome shotgun (WGS) entry which is preliminary data.</text>
</comment>